<dbReference type="HOGENOM" id="CLU_3298835_0_0_6"/>
<protein>
    <submittedName>
        <fullName evidence="1">Uncharacterized protein</fullName>
    </submittedName>
</protein>
<accession>D3VEA9</accession>
<evidence type="ECO:0000313" key="1">
    <source>
        <dbReference type="EMBL" id="CBJ92360.1"/>
    </source>
</evidence>
<dbReference type="KEGG" id="xne:XNC1_4338"/>
<dbReference type="Proteomes" id="UP000008075">
    <property type="component" value="Chromosome"/>
</dbReference>
<dbReference type="EMBL" id="FN667742">
    <property type="protein sequence ID" value="CBJ92360.1"/>
    <property type="molecule type" value="Genomic_DNA"/>
</dbReference>
<name>D3VEA9_XENNA</name>
<dbReference type="AlphaFoldDB" id="D3VEA9"/>
<reference evidence="1 2" key="1">
    <citation type="journal article" date="2011" name="PLoS ONE">
        <title>The entomopathogenic bacterial endosymbionts xenorhabdus and photorhabdus: convergent lifestyles from divergent genomes.</title>
        <authorList>
            <person name="Chaston J.M."/>
            <person name="Suen G."/>
            <person name="Tucker S.L."/>
            <person name="Andersen A.W."/>
            <person name="Bhasin A."/>
            <person name="Bode E."/>
            <person name="Bode H.B."/>
            <person name="Brachmann A.O."/>
            <person name="Cowles C.E."/>
            <person name="Cowles K.N."/>
            <person name="Darby C."/>
            <person name="de Leon L."/>
            <person name="Drace K."/>
            <person name="Du Z."/>
            <person name="Givaudan A."/>
            <person name="Herbert Tran E.E."/>
            <person name="Jewell K.A."/>
            <person name="Knack J.J."/>
            <person name="Krasomil-Osterfeld K.C."/>
            <person name="Kukor R."/>
            <person name="Lanois A."/>
            <person name="Latreille P."/>
            <person name="Leimgruber N.K."/>
            <person name="Lipke C.M."/>
            <person name="Liu R."/>
            <person name="Lu X."/>
            <person name="Martens E.C."/>
            <person name="Marri P.R."/>
            <person name="Medigue C."/>
            <person name="Menard M.L."/>
            <person name="Miller N.M."/>
            <person name="Morales-Soto N."/>
            <person name="Norton S."/>
            <person name="Ogier J.C."/>
            <person name="Orchard S.S."/>
            <person name="Park D."/>
            <person name="Park Y."/>
            <person name="Qurollo B.A."/>
            <person name="Sugar D.R."/>
            <person name="Richards G.R."/>
            <person name="Rouy Z."/>
            <person name="Slominski B."/>
            <person name="Slominski K."/>
            <person name="Snyder H."/>
            <person name="Tjaden B.C."/>
            <person name="van der Hoeven R."/>
            <person name="Welch R.D."/>
            <person name="Wheeler C."/>
            <person name="Xiang B."/>
            <person name="Barbazuk B."/>
            <person name="Gaudriault S."/>
            <person name="Goodner B."/>
            <person name="Slater S.C."/>
            <person name="Forst S."/>
            <person name="Goldman B.S."/>
            <person name="Goodrich-Blair H."/>
        </authorList>
    </citation>
    <scope>NUCLEOTIDE SEQUENCE [LARGE SCALE GENOMIC DNA]</scope>
    <source>
        <strain evidence="2">ATCC 19061 / DSM 3370 / CCUG 14189 / LMG 1036 / NCIMB 9965 / AN6</strain>
    </source>
</reference>
<sequence>MCYKQGYKRDWQGIWIKINTPVIEIFIIHIKFSFVSFSAS</sequence>
<gene>
    <name evidence="1" type="ordered locus">XNC1_4338</name>
</gene>
<keyword evidence="2" id="KW-1185">Reference proteome</keyword>
<organism evidence="1 2">
    <name type="scientific">Xenorhabdus nematophila (strain ATCC 19061 / DSM 3370 / CCUG 14189 / LMG 1036 / NCIMB 9965 / AN6)</name>
    <dbReference type="NCBI Taxonomy" id="406817"/>
    <lineage>
        <taxon>Bacteria</taxon>
        <taxon>Pseudomonadati</taxon>
        <taxon>Pseudomonadota</taxon>
        <taxon>Gammaproteobacteria</taxon>
        <taxon>Enterobacterales</taxon>
        <taxon>Morganellaceae</taxon>
        <taxon>Xenorhabdus</taxon>
    </lineage>
</organism>
<evidence type="ECO:0000313" key="2">
    <source>
        <dbReference type="Proteomes" id="UP000008075"/>
    </source>
</evidence>
<proteinExistence type="predicted"/>
<dbReference type="STRING" id="406817.XNC1_4338"/>